<keyword evidence="8" id="KW-1185">Reference proteome</keyword>
<sequence length="57" mass="6328">MAGDAHVDESQFKGLSKYFNGTTMRGRANVAKATYASVGLLILYFTMKPKKKTEVKK</sequence>
<dbReference type="PRINTS" id="PR01821">
    <property type="entry name" value="DAPIT"/>
</dbReference>
<organism evidence="7 8">
    <name type="scientific">Ladona fulva</name>
    <name type="common">Scarce chaser dragonfly</name>
    <name type="synonym">Libellula fulva</name>
    <dbReference type="NCBI Taxonomy" id="123851"/>
    <lineage>
        <taxon>Eukaryota</taxon>
        <taxon>Metazoa</taxon>
        <taxon>Ecdysozoa</taxon>
        <taxon>Arthropoda</taxon>
        <taxon>Hexapoda</taxon>
        <taxon>Insecta</taxon>
        <taxon>Pterygota</taxon>
        <taxon>Palaeoptera</taxon>
        <taxon>Odonata</taxon>
        <taxon>Epiprocta</taxon>
        <taxon>Anisoptera</taxon>
        <taxon>Libelluloidea</taxon>
        <taxon>Libellulidae</taxon>
        <taxon>Ladona</taxon>
    </lineage>
</organism>
<accession>A0A8K0NX39</accession>
<evidence type="ECO:0000256" key="2">
    <source>
        <dbReference type="ARBA" id="ARBA00022692"/>
    </source>
</evidence>
<gene>
    <name evidence="7" type="ORF">J437_LFUL012691</name>
</gene>
<comment type="caution">
    <text evidence="7">The sequence shown here is derived from an EMBL/GenBank/DDBJ whole genome shotgun (WGS) entry which is preliminary data.</text>
</comment>
<evidence type="ECO:0000313" key="7">
    <source>
        <dbReference type="EMBL" id="KAG8225216.1"/>
    </source>
</evidence>
<dbReference type="EMBL" id="KZ308230">
    <property type="protein sequence ID" value="KAG8225216.1"/>
    <property type="molecule type" value="Genomic_DNA"/>
</dbReference>
<evidence type="ECO:0000256" key="4">
    <source>
        <dbReference type="ARBA" id="ARBA00023128"/>
    </source>
</evidence>
<keyword evidence="4" id="KW-0496">Mitochondrion</keyword>
<protein>
    <recommendedName>
        <fullName evidence="9">Up-regulated during skeletal muscle growth protein 5</fullName>
    </recommendedName>
</protein>
<keyword evidence="5 6" id="KW-0472">Membrane</keyword>
<feature type="transmembrane region" description="Helical" evidence="6">
    <location>
        <begin position="30"/>
        <end position="47"/>
    </location>
</feature>
<proteinExistence type="predicted"/>
<reference evidence="7" key="2">
    <citation type="submission" date="2017-10" db="EMBL/GenBank/DDBJ databases">
        <title>Ladona fulva Genome sequencing and assembly.</title>
        <authorList>
            <person name="Murali S."/>
            <person name="Richards S."/>
            <person name="Bandaranaike D."/>
            <person name="Bellair M."/>
            <person name="Blankenburg K."/>
            <person name="Chao H."/>
            <person name="Dinh H."/>
            <person name="Doddapaneni H."/>
            <person name="Dugan-Rocha S."/>
            <person name="Elkadiri S."/>
            <person name="Gnanaolivu R."/>
            <person name="Hernandez B."/>
            <person name="Skinner E."/>
            <person name="Javaid M."/>
            <person name="Lee S."/>
            <person name="Li M."/>
            <person name="Ming W."/>
            <person name="Munidasa M."/>
            <person name="Muniz J."/>
            <person name="Nguyen L."/>
            <person name="Hughes D."/>
            <person name="Osuji N."/>
            <person name="Pu L.-L."/>
            <person name="Puazo M."/>
            <person name="Qu C."/>
            <person name="Quiroz J."/>
            <person name="Raj R."/>
            <person name="Weissenberger G."/>
            <person name="Xin Y."/>
            <person name="Zou X."/>
            <person name="Han Y."/>
            <person name="Worley K."/>
            <person name="Muzny D."/>
            <person name="Gibbs R."/>
        </authorList>
    </citation>
    <scope>NUCLEOTIDE SEQUENCE</scope>
    <source>
        <strain evidence="7">Sampled in the wild</strain>
    </source>
</reference>
<dbReference type="PANTHER" id="PTHR34038">
    <property type="entry name" value="ATP SYNTHASE MEMBRANE SUBUNIT DAPIT, MITOCHONDRIAL"/>
    <property type="match status" value="1"/>
</dbReference>
<dbReference type="OrthoDB" id="9435504at2759"/>
<evidence type="ECO:0000256" key="1">
    <source>
        <dbReference type="ARBA" id="ARBA00004304"/>
    </source>
</evidence>
<comment type="subcellular location">
    <subcellularLocation>
        <location evidence="1">Mitochondrion membrane</location>
        <topology evidence="1">Single-pass membrane protein</topology>
    </subcellularLocation>
</comment>
<dbReference type="PANTHER" id="PTHR34038:SF1">
    <property type="entry name" value="ATP SYNTHASE MEMBRANE SUBUNIT K, MITOCHONDRIAL"/>
    <property type="match status" value="1"/>
</dbReference>
<evidence type="ECO:0000256" key="6">
    <source>
        <dbReference type="SAM" id="Phobius"/>
    </source>
</evidence>
<dbReference type="AlphaFoldDB" id="A0A8K0NX39"/>
<reference evidence="7" key="1">
    <citation type="submission" date="2013-04" db="EMBL/GenBank/DDBJ databases">
        <authorList>
            <person name="Qu J."/>
            <person name="Murali S.C."/>
            <person name="Bandaranaike D."/>
            <person name="Bellair M."/>
            <person name="Blankenburg K."/>
            <person name="Chao H."/>
            <person name="Dinh H."/>
            <person name="Doddapaneni H."/>
            <person name="Downs B."/>
            <person name="Dugan-Rocha S."/>
            <person name="Elkadiri S."/>
            <person name="Gnanaolivu R.D."/>
            <person name="Hernandez B."/>
            <person name="Javaid M."/>
            <person name="Jayaseelan J.C."/>
            <person name="Lee S."/>
            <person name="Li M."/>
            <person name="Ming W."/>
            <person name="Munidasa M."/>
            <person name="Muniz J."/>
            <person name="Nguyen L."/>
            <person name="Ongeri F."/>
            <person name="Osuji N."/>
            <person name="Pu L.-L."/>
            <person name="Puazo M."/>
            <person name="Qu C."/>
            <person name="Quiroz J."/>
            <person name="Raj R."/>
            <person name="Weissenberger G."/>
            <person name="Xin Y."/>
            <person name="Zou X."/>
            <person name="Han Y."/>
            <person name="Richards S."/>
            <person name="Worley K."/>
            <person name="Muzny D."/>
            <person name="Gibbs R."/>
        </authorList>
    </citation>
    <scope>NUCLEOTIDE SEQUENCE</scope>
    <source>
        <strain evidence="7">Sampled in the wild</strain>
    </source>
</reference>
<evidence type="ECO:0000256" key="5">
    <source>
        <dbReference type="ARBA" id="ARBA00023136"/>
    </source>
</evidence>
<evidence type="ECO:0000313" key="8">
    <source>
        <dbReference type="Proteomes" id="UP000792457"/>
    </source>
</evidence>
<name>A0A8K0NX39_LADFU</name>
<dbReference type="Proteomes" id="UP000792457">
    <property type="component" value="Unassembled WGS sequence"/>
</dbReference>
<dbReference type="InterPro" id="IPR009125">
    <property type="entry name" value="ATPMK"/>
</dbReference>
<evidence type="ECO:0008006" key="9">
    <source>
        <dbReference type="Google" id="ProtNLM"/>
    </source>
</evidence>
<evidence type="ECO:0000256" key="3">
    <source>
        <dbReference type="ARBA" id="ARBA00022989"/>
    </source>
</evidence>
<dbReference type="GO" id="GO:0031966">
    <property type="term" value="C:mitochondrial membrane"/>
    <property type="evidence" value="ECO:0007669"/>
    <property type="project" value="UniProtKB-SubCell"/>
</dbReference>
<keyword evidence="2 6" id="KW-0812">Transmembrane</keyword>
<keyword evidence="3 6" id="KW-1133">Transmembrane helix</keyword>
<dbReference type="Pfam" id="PF14960">
    <property type="entry name" value="ATP_synth_reg"/>
    <property type="match status" value="1"/>
</dbReference>